<dbReference type="InterPro" id="IPR000523">
    <property type="entry name" value="Mg_chelatse_chII-like_cat_dom"/>
</dbReference>
<gene>
    <name evidence="5" type="ORF">A2Y64_06055</name>
</gene>
<evidence type="ECO:0000256" key="2">
    <source>
        <dbReference type="ARBA" id="ARBA00022741"/>
    </source>
</evidence>
<comment type="similarity">
    <text evidence="1">Belongs to the Mg-chelatase subunits D/I family. ComM subfamily.</text>
</comment>
<proteinExistence type="inferred from homology"/>
<dbReference type="InterPro" id="IPR045006">
    <property type="entry name" value="CHLI-like"/>
</dbReference>
<dbReference type="SUPFAM" id="SSF54211">
    <property type="entry name" value="Ribosomal protein S5 domain 2-like"/>
    <property type="match status" value="1"/>
</dbReference>
<evidence type="ECO:0000313" key="5">
    <source>
        <dbReference type="EMBL" id="OGD73999.1"/>
    </source>
</evidence>
<dbReference type="InterPro" id="IPR020568">
    <property type="entry name" value="Ribosomal_Su5_D2-typ_SF"/>
</dbReference>
<evidence type="ECO:0000259" key="4">
    <source>
        <dbReference type="SMART" id="SM00382"/>
    </source>
</evidence>
<evidence type="ECO:0000256" key="1">
    <source>
        <dbReference type="ARBA" id="ARBA00006354"/>
    </source>
</evidence>
<organism evidence="5 6">
    <name type="scientific">Candidatus Coatesbacteria bacterium RBG_13_66_14</name>
    <dbReference type="NCBI Taxonomy" id="1817816"/>
    <lineage>
        <taxon>Bacteria</taxon>
        <taxon>Candidatus Coatesiibacteriota</taxon>
    </lineage>
</organism>
<evidence type="ECO:0000313" key="6">
    <source>
        <dbReference type="Proteomes" id="UP000177187"/>
    </source>
</evidence>
<dbReference type="GO" id="GO:0005524">
    <property type="term" value="F:ATP binding"/>
    <property type="evidence" value="ECO:0007669"/>
    <property type="project" value="UniProtKB-KW"/>
</dbReference>
<dbReference type="PANTHER" id="PTHR32039:SF7">
    <property type="entry name" value="COMPETENCE PROTEIN COMM"/>
    <property type="match status" value="1"/>
</dbReference>
<comment type="caution">
    <text evidence="5">The sequence shown here is derived from an EMBL/GenBank/DDBJ whole genome shotgun (WGS) entry which is preliminary data.</text>
</comment>
<dbReference type="AlphaFoldDB" id="A0A1F5F2Y7"/>
<dbReference type="GO" id="GO:0003677">
    <property type="term" value="F:DNA binding"/>
    <property type="evidence" value="ECO:0007669"/>
    <property type="project" value="InterPro"/>
</dbReference>
<feature type="domain" description="AAA+ ATPase" evidence="4">
    <location>
        <begin position="213"/>
        <end position="396"/>
    </location>
</feature>
<dbReference type="Pfam" id="PF01078">
    <property type="entry name" value="Mg_chelatase"/>
    <property type="match status" value="1"/>
</dbReference>
<dbReference type="InterPro" id="IPR025158">
    <property type="entry name" value="Mg_chelat-rel_C"/>
</dbReference>
<keyword evidence="3" id="KW-0067">ATP-binding</keyword>
<dbReference type="NCBIfam" id="TIGR00368">
    <property type="entry name" value="YifB family Mg chelatase-like AAA ATPase"/>
    <property type="match status" value="1"/>
</dbReference>
<dbReference type="InterPro" id="IPR004482">
    <property type="entry name" value="Mg_chelat-rel"/>
</dbReference>
<dbReference type="Gene3D" id="3.30.230.10">
    <property type="match status" value="1"/>
</dbReference>
<dbReference type="SUPFAM" id="SSF52540">
    <property type="entry name" value="P-loop containing nucleoside triphosphate hydrolases"/>
    <property type="match status" value="1"/>
</dbReference>
<dbReference type="Pfam" id="PF13335">
    <property type="entry name" value="Mg_chelatase_C"/>
    <property type="match status" value="1"/>
</dbReference>
<dbReference type="InterPro" id="IPR027417">
    <property type="entry name" value="P-loop_NTPase"/>
</dbReference>
<dbReference type="InterPro" id="IPR001208">
    <property type="entry name" value="MCM_dom"/>
</dbReference>
<dbReference type="InterPro" id="IPR014721">
    <property type="entry name" value="Ribsml_uS5_D2-typ_fold_subgr"/>
</dbReference>
<accession>A0A1F5F2Y7</accession>
<dbReference type="PRINTS" id="PR01657">
    <property type="entry name" value="MCMFAMILY"/>
</dbReference>
<name>A0A1F5F2Y7_9BACT</name>
<dbReference type="Pfam" id="PF13541">
    <property type="entry name" value="ChlI"/>
    <property type="match status" value="1"/>
</dbReference>
<reference evidence="5 6" key="1">
    <citation type="journal article" date="2016" name="Nat. Commun.">
        <title>Thousands of microbial genomes shed light on interconnected biogeochemical processes in an aquifer system.</title>
        <authorList>
            <person name="Anantharaman K."/>
            <person name="Brown C.T."/>
            <person name="Hug L.A."/>
            <person name="Sharon I."/>
            <person name="Castelle C.J."/>
            <person name="Probst A.J."/>
            <person name="Thomas B.C."/>
            <person name="Singh A."/>
            <person name="Wilkins M.J."/>
            <person name="Karaoz U."/>
            <person name="Brodie E.L."/>
            <person name="Williams K.H."/>
            <person name="Hubbard S.S."/>
            <person name="Banfield J.F."/>
        </authorList>
    </citation>
    <scope>NUCLEOTIDE SEQUENCE [LARGE SCALE GENOMIC DNA]</scope>
</reference>
<dbReference type="PANTHER" id="PTHR32039">
    <property type="entry name" value="MAGNESIUM-CHELATASE SUBUNIT CHLI"/>
    <property type="match status" value="1"/>
</dbReference>
<sequence>MLAKVFSAAVRGVEGYLVEVEADVSPGMPTFFTVGLPDVAVKESKDRVRAAVRNSGYDFAPGSYTVNLAPADTKKEGPSFDLPIALAVLIATRQMVAVRRDKIAVVGELSLDGALRGVHGILPIAVALRDEGFKAFVVPKENAKEAALVDGLDIFALETLAQAAELLEGRLTPEPFKVDLQEEFTQAAHYALDLVDVKGQEHAKRALEVAAAGGHNLLMMGPPGAGKTMLARRLPTILPRLSLDEALETTKVHSVAGMLPPNQALVATRPFRSPHHTISSAGLIGGGSYPRPGEVSLAHHGVLFLDELPEFERHVLEVLRQPLEDRRVTIARAQISLTFPASFTLVASMNPCACGYYGDPNHSCTCSPASIRRYRSKISGPLLDRIDIHLEVPAVPYRELSADRSGEPSSVVLERVNAARDLQQKRYAGTGIHSNAGLSSKMIRTFCQPEPEAQQLLHQAVDRLGFSARAYDRVLKLARTIADLEDVPTITAAHVSEGIAYRSLDRKFKV</sequence>
<dbReference type="SMART" id="SM00382">
    <property type="entry name" value="AAA"/>
    <property type="match status" value="1"/>
</dbReference>
<dbReference type="Gene3D" id="3.40.50.300">
    <property type="entry name" value="P-loop containing nucleotide triphosphate hydrolases"/>
    <property type="match status" value="1"/>
</dbReference>
<evidence type="ECO:0000256" key="3">
    <source>
        <dbReference type="ARBA" id="ARBA00022840"/>
    </source>
</evidence>
<dbReference type="STRING" id="1817816.A2Y64_06055"/>
<protein>
    <recommendedName>
        <fullName evidence="4">AAA+ ATPase domain-containing protein</fullName>
    </recommendedName>
</protein>
<dbReference type="EMBL" id="MFAF01000109">
    <property type="protein sequence ID" value="OGD73999.1"/>
    <property type="molecule type" value="Genomic_DNA"/>
</dbReference>
<keyword evidence="2" id="KW-0547">Nucleotide-binding</keyword>
<dbReference type="InterPro" id="IPR003593">
    <property type="entry name" value="AAA+_ATPase"/>
</dbReference>
<dbReference type="Proteomes" id="UP000177187">
    <property type="component" value="Unassembled WGS sequence"/>
</dbReference>